<evidence type="ECO:0000256" key="3">
    <source>
        <dbReference type="ARBA" id="ARBA00004496"/>
    </source>
</evidence>
<evidence type="ECO:0000313" key="20">
    <source>
        <dbReference type="Proteomes" id="UP000317638"/>
    </source>
</evidence>
<proteinExistence type="inferred from homology"/>
<dbReference type="InterPro" id="IPR006094">
    <property type="entry name" value="Oxid_FAD_bind_N"/>
</dbReference>
<evidence type="ECO:0000256" key="8">
    <source>
        <dbReference type="ARBA" id="ARBA00022630"/>
    </source>
</evidence>
<dbReference type="EMBL" id="VKKG01000001">
    <property type="protein sequence ID" value="TRY19950.1"/>
    <property type="molecule type" value="Genomic_DNA"/>
</dbReference>
<accession>A0A553K5H2</accession>
<dbReference type="UniPathway" id="UPA00219"/>
<dbReference type="InterPro" id="IPR003170">
    <property type="entry name" value="MurB"/>
</dbReference>
<evidence type="ECO:0000256" key="13">
    <source>
        <dbReference type="ARBA" id="ARBA00023002"/>
    </source>
</evidence>
<dbReference type="NCBIfam" id="NF010478">
    <property type="entry name" value="PRK13903.1"/>
    <property type="match status" value="1"/>
</dbReference>
<dbReference type="PANTHER" id="PTHR21071:SF4">
    <property type="entry name" value="UDP-N-ACETYLENOLPYRUVOYLGLUCOSAMINE REDUCTASE"/>
    <property type="match status" value="1"/>
</dbReference>
<dbReference type="PROSITE" id="PS51387">
    <property type="entry name" value="FAD_PCMH"/>
    <property type="match status" value="1"/>
</dbReference>
<keyword evidence="15 17" id="KW-0961">Cell wall biogenesis/degradation</keyword>
<reference evidence="19 20" key="1">
    <citation type="submission" date="2019-07" db="EMBL/GenBank/DDBJ databases">
        <authorList>
            <person name="Zhou L.-Y."/>
        </authorList>
    </citation>
    <scope>NUCLEOTIDE SEQUENCE [LARGE SCALE GENOMIC DNA]</scope>
    <source>
        <strain evidence="19 20">YIM 101269</strain>
    </source>
</reference>
<evidence type="ECO:0000256" key="12">
    <source>
        <dbReference type="ARBA" id="ARBA00022984"/>
    </source>
</evidence>
<dbReference type="GO" id="GO:0071949">
    <property type="term" value="F:FAD binding"/>
    <property type="evidence" value="ECO:0007669"/>
    <property type="project" value="InterPro"/>
</dbReference>
<keyword evidence="14 17" id="KW-0131">Cell cycle</keyword>
<comment type="function">
    <text evidence="2 17">Cell wall formation.</text>
</comment>
<feature type="active site" description="Proton donor" evidence="17">
    <location>
        <position position="239"/>
    </location>
</feature>
<comment type="similarity">
    <text evidence="5 17">Belongs to the MurB family.</text>
</comment>
<keyword evidence="6 17" id="KW-0963">Cytoplasm</keyword>
<dbReference type="InterPro" id="IPR016167">
    <property type="entry name" value="FAD-bd_PCMH_sub1"/>
</dbReference>
<comment type="cofactor">
    <cofactor evidence="1 17">
        <name>FAD</name>
        <dbReference type="ChEBI" id="CHEBI:57692"/>
    </cofactor>
</comment>
<dbReference type="Gene3D" id="3.30.43.10">
    <property type="entry name" value="Uridine Diphospho-n-acetylenolpyruvylglucosamine Reductase, domain 2"/>
    <property type="match status" value="1"/>
</dbReference>
<dbReference type="SUPFAM" id="SSF56194">
    <property type="entry name" value="Uridine diphospho-N-Acetylenolpyruvylglucosamine reductase, MurB, C-terminal domain"/>
    <property type="match status" value="1"/>
</dbReference>
<comment type="subcellular location">
    <subcellularLocation>
        <location evidence="3 17">Cytoplasm</location>
    </subcellularLocation>
</comment>
<dbReference type="Gene3D" id="3.90.78.10">
    <property type="entry name" value="UDP-N-acetylenolpyruvoylglucosamine reductase, C-terminal domain"/>
    <property type="match status" value="1"/>
</dbReference>
<keyword evidence="9 17" id="KW-0274">FAD</keyword>
<evidence type="ECO:0000256" key="17">
    <source>
        <dbReference type="HAMAP-Rule" id="MF_00037"/>
    </source>
</evidence>
<keyword evidence="11 17" id="KW-0133">Cell shape</keyword>
<evidence type="ECO:0000256" key="16">
    <source>
        <dbReference type="ARBA" id="ARBA00048914"/>
    </source>
</evidence>
<dbReference type="EC" id="1.3.1.98" evidence="17"/>
<feature type="active site" evidence="17">
    <location>
        <position position="161"/>
    </location>
</feature>
<dbReference type="Pfam" id="PF02873">
    <property type="entry name" value="MurB_C"/>
    <property type="match status" value="1"/>
</dbReference>
<dbReference type="Pfam" id="PF01565">
    <property type="entry name" value="FAD_binding_4"/>
    <property type="match status" value="1"/>
</dbReference>
<dbReference type="GO" id="GO:0008762">
    <property type="term" value="F:UDP-N-acetylmuramate dehydrogenase activity"/>
    <property type="evidence" value="ECO:0007669"/>
    <property type="project" value="UniProtKB-UniRule"/>
</dbReference>
<organism evidence="19 20">
    <name type="scientific">Tessaracoccus rhinocerotis</name>
    <dbReference type="NCBI Taxonomy" id="1689449"/>
    <lineage>
        <taxon>Bacteria</taxon>
        <taxon>Bacillati</taxon>
        <taxon>Actinomycetota</taxon>
        <taxon>Actinomycetes</taxon>
        <taxon>Propionibacteriales</taxon>
        <taxon>Propionibacteriaceae</taxon>
        <taxon>Tessaracoccus</taxon>
    </lineage>
</organism>
<gene>
    <name evidence="17" type="primary">murB</name>
    <name evidence="19" type="ORF">FOJ82_03465</name>
</gene>
<comment type="catalytic activity">
    <reaction evidence="16 17">
        <text>UDP-N-acetyl-alpha-D-muramate + NADP(+) = UDP-N-acetyl-3-O-(1-carboxyvinyl)-alpha-D-glucosamine + NADPH + H(+)</text>
        <dbReference type="Rhea" id="RHEA:12248"/>
        <dbReference type="ChEBI" id="CHEBI:15378"/>
        <dbReference type="ChEBI" id="CHEBI:57783"/>
        <dbReference type="ChEBI" id="CHEBI:58349"/>
        <dbReference type="ChEBI" id="CHEBI:68483"/>
        <dbReference type="ChEBI" id="CHEBI:70757"/>
        <dbReference type="EC" id="1.3.1.98"/>
    </reaction>
</comment>
<dbReference type="AlphaFoldDB" id="A0A553K5H2"/>
<keyword evidence="12 17" id="KW-0573">Peptidoglycan synthesis</keyword>
<evidence type="ECO:0000256" key="10">
    <source>
        <dbReference type="ARBA" id="ARBA00022857"/>
    </source>
</evidence>
<dbReference type="Gene3D" id="3.30.465.10">
    <property type="match status" value="1"/>
</dbReference>
<feature type="domain" description="FAD-binding PCMH-type" evidence="18">
    <location>
        <begin position="13"/>
        <end position="184"/>
    </location>
</feature>
<dbReference type="GO" id="GO:0005829">
    <property type="term" value="C:cytosol"/>
    <property type="evidence" value="ECO:0007669"/>
    <property type="project" value="TreeGrafter"/>
</dbReference>
<name>A0A553K5H2_9ACTN</name>
<dbReference type="HAMAP" id="MF_00037">
    <property type="entry name" value="MurB"/>
    <property type="match status" value="1"/>
</dbReference>
<evidence type="ECO:0000256" key="11">
    <source>
        <dbReference type="ARBA" id="ARBA00022960"/>
    </source>
</evidence>
<evidence type="ECO:0000256" key="9">
    <source>
        <dbReference type="ARBA" id="ARBA00022827"/>
    </source>
</evidence>
<feature type="active site" evidence="17">
    <location>
        <position position="332"/>
    </location>
</feature>
<protein>
    <recommendedName>
        <fullName evidence="17">UDP-N-acetylenolpyruvoylglucosamine reductase</fullName>
        <ecNumber evidence="17">1.3.1.98</ecNumber>
    </recommendedName>
    <alternativeName>
        <fullName evidence="17">UDP-N-acetylmuramate dehydrogenase</fullName>
    </alternativeName>
</protein>
<comment type="pathway">
    <text evidence="4 17">Cell wall biogenesis; peptidoglycan biosynthesis.</text>
</comment>
<dbReference type="SUPFAM" id="SSF56176">
    <property type="entry name" value="FAD-binding/transporter-associated domain-like"/>
    <property type="match status" value="1"/>
</dbReference>
<keyword evidence="8 17" id="KW-0285">Flavoprotein</keyword>
<evidence type="ECO:0000256" key="6">
    <source>
        <dbReference type="ARBA" id="ARBA00022490"/>
    </source>
</evidence>
<keyword evidence="10 17" id="KW-0521">NADP</keyword>
<evidence type="ECO:0000259" key="18">
    <source>
        <dbReference type="PROSITE" id="PS51387"/>
    </source>
</evidence>
<evidence type="ECO:0000256" key="4">
    <source>
        <dbReference type="ARBA" id="ARBA00004752"/>
    </source>
</evidence>
<evidence type="ECO:0000256" key="7">
    <source>
        <dbReference type="ARBA" id="ARBA00022618"/>
    </source>
</evidence>
<dbReference type="GO" id="GO:0071555">
    <property type="term" value="P:cell wall organization"/>
    <property type="evidence" value="ECO:0007669"/>
    <property type="project" value="UniProtKB-KW"/>
</dbReference>
<comment type="caution">
    <text evidence="19">The sequence shown here is derived from an EMBL/GenBank/DDBJ whole genome shotgun (WGS) entry which is preliminary data.</text>
</comment>
<dbReference type="InterPro" id="IPR036318">
    <property type="entry name" value="FAD-bd_PCMH-like_sf"/>
</dbReference>
<dbReference type="GO" id="GO:0008360">
    <property type="term" value="P:regulation of cell shape"/>
    <property type="evidence" value="ECO:0007669"/>
    <property type="project" value="UniProtKB-KW"/>
</dbReference>
<dbReference type="InterPro" id="IPR011601">
    <property type="entry name" value="MurB_C"/>
</dbReference>
<keyword evidence="7 17" id="KW-0132">Cell division</keyword>
<dbReference type="GO" id="GO:0009252">
    <property type="term" value="P:peptidoglycan biosynthetic process"/>
    <property type="evidence" value="ECO:0007669"/>
    <property type="project" value="UniProtKB-UniRule"/>
</dbReference>
<keyword evidence="13 17" id="KW-0560">Oxidoreductase</keyword>
<dbReference type="GO" id="GO:0051301">
    <property type="term" value="P:cell division"/>
    <property type="evidence" value="ECO:0007669"/>
    <property type="project" value="UniProtKB-KW"/>
</dbReference>
<dbReference type="OrthoDB" id="9804753at2"/>
<dbReference type="InterPro" id="IPR016169">
    <property type="entry name" value="FAD-bd_PCMH_sub2"/>
</dbReference>
<evidence type="ECO:0000256" key="15">
    <source>
        <dbReference type="ARBA" id="ARBA00023316"/>
    </source>
</evidence>
<dbReference type="InterPro" id="IPR016166">
    <property type="entry name" value="FAD-bd_PCMH"/>
</dbReference>
<evidence type="ECO:0000256" key="1">
    <source>
        <dbReference type="ARBA" id="ARBA00001974"/>
    </source>
</evidence>
<dbReference type="InterPro" id="IPR036635">
    <property type="entry name" value="MurB_C_sf"/>
</dbReference>
<evidence type="ECO:0000256" key="2">
    <source>
        <dbReference type="ARBA" id="ARBA00003921"/>
    </source>
</evidence>
<evidence type="ECO:0000256" key="5">
    <source>
        <dbReference type="ARBA" id="ARBA00010485"/>
    </source>
</evidence>
<dbReference type="Proteomes" id="UP000317638">
    <property type="component" value="Unassembled WGS sequence"/>
</dbReference>
<evidence type="ECO:0000313" key="19">
    <source>
        <dbReference type="EMBL" id="TRY19950.1"/>
    </source>
</evidence>
<evidence type="ECO:0000256" key="14">
    <source>
        <dbReference type="ARBA" id="ARBA00023306"/>
    </source>
</evidence>
<keyword evidence="20" id="KW-1185">Reference proteome</keyword>
<dbReference type="PANTHER" id="PTHR21071">
    <property type="entry name" value="UDP-N-ACETYLENOLPYRUVOYLGLUCOSAMINE REDUCTASE"/>
    <property type="match status" value="1"/>
</dbReference>
<sequence>MADRLADHTTLRVGGPAARMVVATDDETLVETVAACDERGEAVLVLGGGSNVLVADEGFPGTVVRVATKGIRAEVSDCAGASVQVAAGENWDEFVAHSLAQGWAGLETLSGIPGLVGATPIQNVGAYGSDVSRTIASVLTWDRRERVRRTFAASECGFGYRSSRFKEEPGRHLVLNVTFQLRRGDLGDPVAYPELARALGVDVGQRAPARQVRDAVLAIRGNKAMVLDAEDHDTWSAGSFFTNPVLTPEDAAALPPEAPRYPAGERVKTSAAWLIQHAGFAKGHGNERAALSHKHVLALTNRGGASAADLVALATEVRDGVEARFGVRLVPEVNLVGTRLGGPGRS</sequence>